<keyword evidence="2" id="KW-1185">Reference proteome</keyword>
<gene>
    <name evidence="1" type="ORF">DHETER_LOCUS7796</name>
</gene>
<feature type="non-terminal residue" evidence="1">
    <location>
        <position position="177"/>
    </location>
</feature>
<name>A0ACA9MXK1_9GLOM</name>
<dbReference type="EMBL" id="CAJVPU010011498">
    <property type="protein sequence ID" value="CAG8615197.1"/>
    <property type="molecule type" value="Genomic_DNA"/>
</dbReference>
<evidence type="ECO:0000313" key="2">
    <source>
        <dbReference type="Proteomes" id="UP000789702"/>
    </source>
</evidence>
<evidence type="ECO:0000313" key="1">
    <source>
        <dbReference type="EMBL" id="CAG8615197.1"/>
    </source>
</evidence>
<accession>A0ACA9MXK1</accession>
<dbReference type="Proteomes" id="UP000789702">
    <property type="component" value="Unassembled WGS sequence"/>
</dbReference>
<proteinExistence type="predicted"/>
<organism evidence="1 2">
    <name type="scientific">Dentiscutata heterogama</name>
    <dbReference type="NCBI Taxonomy" id="1316150"/>
    <lineage>
        <taxon>Eukaryota</taxon>
        <taxon>Fungi</taxon>
        <taxon>Fungi incertae sedis</taxon>
        <taxon>Mucoromycota</taxon>
        <taxon>Glomeromycotina</taxon>
        <taxon>Glomeromycetes</taxon>
        <taxon>Diversisporales</taxon>
        <taxon>Gigasporaceae</taxon>
        <taxon>Dentiscutata</taxon>
    </lineage>
</organism>
<comment type="caution">
    <text evidence="1">The sequence shown here is derived from an EMBL/GenBank/DDBJ whole genome shotgun (WGS) entry which is preliminary data.</text>
</comment>
<reference evidence="1" key="1">
    <citation type="submission" date="2021-06" db="EMBL/GenBank/DDBJ databases">
        <authorList>
            <person name="Kallberg Y."/>
            <person name="Tangrot J."/>
            <person name="Rosling A."/>
        </authorList>
    </citation>
    <scope>NUCLEOTIDE SEQUENCE</scope>
    <source>
        <strain evidence="1">IL203A</strain>
    </source>
</reference>
<protein>
    <submittedName>
        <fullName evidence="1">2385_t:CDS:1</fullName>
    </submittedName>
</protein>
<sequence length="177" mass="20656">MSLSPDNLILFEILDILTLTNNVEQFVINCIENKDKNIKIPKKHASLFVRIKNLINSIDAITSQVSLDRNSDKGPIKKYDIFSVSKDQKYDIEIMLSEISHGPLDETLIHSIEDRIKLRKEAKNSLDNEEGEDDEESENYESEDNRSNDKRKEDYKDNENKEDKENEHEELENETIE</sequence>